<dbReference type="RefSeq" id="WP_191284331.1">
    <property type="nucleotide sequence ID" value="NZ_BNAI01000013.1"/>
</dbReference>
<name>A0A8J3M4D8_9MICO</name>
<evidence type="ECO:0000313" key="4">
    <source>
        <dbReference type="Proteomes" id="UP000617531"/>
    </source>
</evidence>
<reference evidence="3" key="2">
    <citation type="submission" date="2020-09" db="EMBL/GenBank/DDBJ databases">
        <authorList>
            <person name="Sun Q."/>
            <person name="Zhou Y."/>
        </authorList>
    </citation>
    <scope>NUCLEOTIDE SEQUENCE</scope>
    <source>
        <strain evidence="3">CGMCC 1.16548</strain>
    </source>
</reference>
<protein>
    <submittedName>
        <fullName evidence="3">Uncharacterized protein</fullName>
    </submittedName>
</protein>
<accession>A0A8J3M4D8</accession>
<keyword evidence="4" id="KW-1185">Reference proteome</keyword>
<evidence type="ECO:0000256" key="2">
    <source>
        <dbReference type="SAM" id="Phobius"/>
    </source>
</evidence>
<feature type="transmembrane region" description="Helical" evidence="2">
    <location>
        <begin position="128"/>
        <end position="148"/>
    </location>
</feature>
<sequence length="154" mass="16176">MAHGSEIDPRYAAQFQRGFDPAQHATPPARRGPVRLEGGPPPTAPRVPDPPPLAEKPSAAPRVETVSEAEEFVPPGRPRLEWALLGVGVALLVLAAMLFAGAVEARDSGLGTGIEDQLYGTMISQLPGPLLVAGVLGIVLWIVVRAVIPTRRSG</sequence>
<feature type="compositionally biased region" description="Pro residues" evidence="1">
    <location>
        <begin position="39"/>
        <end position="54"/>
    </location>
</feature>
<organism evidence="3 4">
    <name type="scientific">Pseudolysinimonas yzui</name>
    <dbReference type="NCBI Taxonomy" id="2708254"/>
    <lineage>
        <taxon>Bacteria</taxon>
        <taxon>Bacillati</taxon>
        <taxon>Actinomycetota</taxon>
        <taxon>Actinomycetes</taxon>
        <taxon>Micrococcales</taxon>
        <taxon>Microbacteriaceae</taxon>
        <taxon>Pseudolysinimonas</taxon>
    </lineage>
</organism>
<evidence type="ECO:0000313" key="3">
    <source>
        <dbReference type="EMBL" id="GHF26851.1"/>
    </source>
</evidence>
<keyword evidence="2" id="KW-1133">Transmembrane helix</keyword>
<evidence type="ECO:0000256" key="1">
    <source>
        <dbReference type="SAM" id="MobiDB-lite"/>
    </source>
</evidence>
<feature type="region of interest" description="Disordered" evidence="1">
    <location>
        <begin position="1"/>
        <end position="70"/>
    </location>
</feature>
<proteinExistence type="predicted"/>
<dbReference type="AlphaFoldDB" id="A0A8J3M4D8"/>
<dbReference type="EMBL" id="BNAI01000013">
    <property type="protein sequence ID" value="GHF26851.1"/>
    <property type="molecule type" value="Genomic_DNA"/>
</dbReference>
<gene>
    <name evidence="3" type="ORF">GCM10011600_29720</name>
</gene>
<keyword evidence="2" id="KW-0472">Membrane</keyword>
<keyword evidence="2" id="KW-0812">Transmembrane</keyword>
<reference evidence="3" key="1">
    <citation type="journal article" date="2014" name="Int. J. Syst. Evol. Microbiol.">
        <title>Complete genome sequence of Corynebacterium casei LMG S-19264T (=DSM 44701T), isolated from a smear-ripened cheese.</title>
        <authorList>
            <consortium name="US DOE Joint Genome Institute (JGI-PGF)"/>
            <person name="Walter F."/>
            <person name="Albersmeier A."/>
            <person name="Kalinowski J."/>
            <person name="Ruckert C."/>
        </authorList>
    </citation>
    <scope>NUCLEOTIDE SEQUENCE</scope>
    <source>
        <strain evidence="3">CGMCC 1.16548</strain>
    </source>
</reference>
<dbReference type="Proteomes" id="UP000617531">
    <property type="component" value="Unassembled WGS sequence"/>
</dbReference>
<comment type="caution">
    <text evidence="3">The sequence shown here is derived from an EMBL/GenBank/DDBJ whole genome shotgun (WGS) entry which is preliminary data.</text>
</comment>
<feature type="transmembrane region" description="Helical" evidence="2">
    <location>
        <begin position="82"/>
        <end position="103"/>
    </location>
</feature>